<keyword evidence="2" id="KW-0732">Signal</keyword>
<sequence>MRNVGKLLIGLILVAALLAGNGGLVATEARPLNAMASAAIAEDFFEGLSLGAIKQSGPSPGGDGHKFVNFDTLGGIKESGPSPGDGHSHITSSRP</sequence>
<dbReference type="GO" id="GO:0045087">
    <property type="term" value="P:innate immune response"/>
    <property type="evidence" value="ECO:0007669"/>
    <property type="project" value="InterPro"/>
</dbReference>
<dbReference type="PANTHER" id="PTHR34663:SF21">
    <property type="entry name" value="PROTEIN, PUTATIVE-RELATED"/>
    <property type="match status" value="1"/>
</dbReference>
<feature type="chain" id="PRO_5043820705" evidence="2">
    <location>
        <begin position="20"/>
        <end position="95"/>
    </location>
</feature>
<dbReference type="EMBL" id="JAGKQH010000007">
    <property type="protein sequence ID" value="KAG6595008.1"/>
    <property type="molecule type" value="Genomic_DNA"/>
</dbReference>
<dbReference type="PANTHER" id="PTHR34663">
    <property type="entry name" value="OS06G0637400 PROTEIN"/>
    <property type="match status" value="1"/>
</dbReference>
<reference evidence="3 4" key="1">
    <citation type="journal article" date="2021" name="Hortic Res">
        <title>The domestication of Cucurbita argyrosperma as revealed by the genome of its wild relative.</title>
        <authorList>
            <person name="Barrera-Redondo J."/>
            <person name="Sanchez-de la Vega G."/>
            <person name="Aguirre-Liguori J.A."/>
            <person name="Castellanos-Morales G."/>
            <person name="Gutierrez-Guerrero Y.T."/>
            <person name="Aguirre-Dugua X."/>
            <person name="Aguirre-Planter E."/>
            <person name="Tenaillon M.I."/>
            <person name="Lira-Saade R."/>
            <person name="Eguiarte L.E."/>
        </authorList>
    </citation>
    <scope>NUCLEOTIDE SEQUENCE [LARGE SCALE GENOMIC DNA]</scope>
    <source>
        <strain evidence="3">JBR-2021</strain>
    </source>
</reference>
<dbReference type="AlphaFoldDB" id="A0AAV6NCZ9"/>
<feature type="non-terminal residue" evidence="3">
    <location>
        <position position="1"/>
    </location>
</feature>
<evidence type="ECO:0000313" key="3">
    <source>
        <dbReference type="EMBL" id="KAG6595008.1"/>
    </source>
</evidence>
<feature type="region of interest" description="Disordered" evidence="1">
    <location>
        <begin position="55"/>
        <end position="95"/>
    </location>
</feature>
<evidence type="ECO:0000313" key="4">
    <source>
        <dbReference type="Proteomes" id="UP000685013"/>
    </source>
</evidence>
<comment type="caution">
    <text evidence="3">The sequence shown here is derived from an EMBL/GenBank/DDBJ whole genome shotgun (WGS) entry which is preliminary data.</text>
</comment>
<proteinExistence type="predicted"/>
<keyword evidence="4" id="KW-1185">Reference proteome</keyword>
<evidence type="ECO:0000256" key="2">
    <source>
        <dbReference type="SAM" id="SignalP"/>
    </source>
</evidence>
<protein>
    <submittedName>
        <fullName evidence="3">PAMP-induced secreted peptide 2</fullName>
    </submittedName>
</protein>
<dbReference type="Proteomes" id="UP000685013">
    <property type="component" value="Chromosome 7"/>
</dbReference>
<organism evidence="3 4">
    <name type="scientific">Cucurbita argyrosperma subsp. sororia</name>
    <dbReference type="NCBI Taxonomy" id="37648"/>
    <lineage>
        <taxon>Eukaryota</taxon>
        <taxon>Viridiplantae</taxon>
        <taxon>Streptophyta</taxon>
        <taxon>Embryophyta</taxon>
        <taxon>Tracheophyta</taxon>
        <taxon>Spermatophyta</taxon>
        <taxon>Magnoliopsida</taxon>
        <taxon>eudicotyledons</taxon>
        <taxon>Gunneridae</taxon>
        <taxon>Pentapetalae</taxon>
        <taxon>rosids</taxon>
        <taxon>fabids</taxon>
        <taxon>Cucurbitales</taxon>
        <taxon>Cucurbitaceae</taxon>
        <taxon>Cucurbiteae</taxon>
        <taxon>Cucurbita</taxon>
    </lineage>
</organism>
<feature type="signal peptide" evidence="2">
    <location>
        <begin position="1"/>
        <end position="19"/>
    </location>
</feature>
<gene>
    <name evidence="3" type="primary">PIP2</name>
    <name evidence="3" type="ORF">SDJN03_11561</name>
</gene>
<name>A0AAV6NCZ9_9ROSI</name>
<accession>A0AAV6NCZ9</accession>
<evidence type="ECO:0000256" key="1">
    <source>
        <dbReference type="SAM" id="MobiDB-lite"/>
    </source>
</evidence>
<dbReference type="InterPro" id="IPR044700">
    <property type="entry name" value="PIP2/PIPL1"/>
</dbReference>
<dbReference type="GO" id="GO:0050793">
    <property type="term" value="P:regulation of developmental process"/>
    <property type="evidence" value="ECO:0007669"/>
    <property type="project" value="InterPro"/>
</dbReference>